<dbReference type="EMBL" id="JAGKTC010000003">
    <property type="protein sequence ID" value="MBP3985165.1"/>
    <property type="molecule type" value="Genomic_DNA"/>
</dbReference>
<dbReference type="AlphaFoldDB" id="A0A940X6G1"/>
<reference evidence="1" key="2">
    <citation type="submission" date="2021-03" db="EMBL/GenBank/DDBJ databases">
        <authorList>
            <person name="Cao W."/>
        </authorList>
    </citation>
    <scope>NUCLEOTIDE SEQUENCE</scope>
    <source>
        <strain evidence="1">110414</strain>
    </source>
</reference>
<name>A0A940X6G1_9GAMM</name>
<dbReference type="Proteomes" id="UP000673447">
    <property type="component" value="Unassembled WGS sequence"/>
</dbReference>
<gene>
    <name evidence="1" type="ORF">J5837_12185</name>
</gene>
<proteinExistence type="predicted"/>
<organism evidence="1 2">
    <name type="scientific">Pseudoxanthomonas helianthi</name>
    <dbReference type="NCBI Taxonomy" id="1453541"/>
    <lineage>
        <taxon>Bacteria</taxon>
        <taxon>Pseudomonadati</taxon>
        <taxon>Pseudomonadota</taxon>
        <taxon>Gammaproteobacteria</taxon>
        <taxon>Lysobacterales</taxon>
        <taxon>Lysobacteraceae</taxon>
        <taxon>Pseudoxanthomonas</taxon>
    </lineage>
</organism>
<evidence type="ECO:0000313" key="1">
    <source>
        <dbReference type="EMBL" id="MBP3985165.1"/>
    </source>
</evidence>
<dbReference type="RefSeq" id="WP_210537049.1">
    <property type="nucleotide sequence ID" value="NZ_JAGKTC010000003.1"/>
</dbReference>
<comment type="caution">
    <text evidence="1">The sequence shown here is derived from an EMBL/GenBank/DDBJ whole genome shotgun (WGS) entry which is preliminary data.</text>
</comment>
<protein>
    <submittedName>
        <fullName evidence="1">Uncharacterized protein</fullName>
    </submittedName>
</protein>
<reference evidence="1" key="1">
    <citation type="journal article" date="2016" name="Int. J. Syst. Evol. Microbiol.">
        <title>Pseudoxanthomonas helianthi sp. nov., isolated from roots of Jerusalem artichoke (Helianthus tuberosus).</title>
        <authorList>
            <person name="Kittiwongwattana C."/>
            <person name="Thawai C."/>
        </authorList>
    </citation>
    <scope>NUCLEOTIDE SEQUENCE</scope>
    <source>
        <strain evidence="1">110414</strain>
    </source>
</reference>
<keyword evidence="2" id="KW-1185">Reference proteome</keyword>
<evidence type="ECO:0000313" key="2">
    <source>
        <dbReference type="Proteomes" id="UP000673447"/>
    </source>
</evidence>
<sequence>MPVVGANIAGRIRCYVGGEPFGNWDEPLCVLGAASDHLLNLAASPSGQWHPLLEALTPRQRFSALDDLIYESSISAHPSVMSVLFNTHFLTNISETFDYTKSFILSDPDEQVQVLVDSPRGFFHAKLSRSEFVSLAEGFSNWVKLQEHRLIGGGA</sequence>
<accession>A0A940X6G1</accession>